<dbReference type="InterPro" id="IPR000835">
    <property type="entry name" value="HTH_MarR-typ"/>
</dbReference>
<reference evidence="5 6" key="2">
    <citation type="submission" date="2020-05" db="EMBL/GenBank/DDBJ databases">
        <authorList>
            <person name="Khan S.A."/>
            <person name="Jeon C.O."/>
            <person name="Chun B.H."/>
        </authorList>
    </citation>
    <scope>NUCLEOTIDE SEQUENCE [LARGE SCALE GENOMIC DNA]</scope>
    <source>
        <strain evidence="5 6">H242</strain>
    </source>
</reference>
<dbReference type="PANTHER" id="PTHR33164:SF95">
    <property type="entry name" value="TRANSCRIPTIONAL REGULATOR"/>
    <property type="match status" value="1"/>
</dbReference>
<evidence type="ECO:0000259" key="4">
    <source>
        <dbReference type="PROSITE" id="PS50995"/>
    </source>
</evidence>
<sequence length="154" mass="16839">MKKKLDLSAMPGHLARRVQQIAVALFAQELAELNLTPVQYSSLQTVCEAPGIDQKTLATTIGYDTSTIGGVIDRLEARGLVVRNLSPADKRVRLVTPTAQGQALLDAATPRMLRCRERLLEPLSKTDRKEFIRLMKALVDANAELSNIPSSESA</sequence>
<evidence type="ECO:0000256" key="2">
    <source>
        <dbReference type="ARBA" id="ARBA00023125"/>
    </source>
</evidence>
<dbReference type="SMART" id="SM00347">
    <property type="entry name" value="HTH_MARR"/>
    <property type="match status" value="1"/>
</dbReference>
<reference evidence="5 6" key="1">
    <citation type="submission" date="2020-05" db="EMBL/GenBank/DDBJ databases">
        <title>Ramlibacter rhizophilus sp. nov., isolated from rhizosphere soil of national flower Mugunghwa from South Korea.</title>
        <authorList>
            <person name="Zheng-Fei Y."/>
            <person name="Huan T."/>
        </authorList>
    </citation>
    <scope>NUCLEOTIDE SEQUENCE [LARGE SCALE GENOMIC DNA]</scope>
    <source>
        <strain evidence="5 6">H242</strain>
    </source>
</reference>
<keyword evidence="2" id="KW-0238">DNA-binding</keyword>
<dbReference type="Pfam" id="PF01047">
    <property type="entry name" value="MarR"/>
    <property type="match status" value="1"/>
</dbReference>
<dbReference type="PANTHER" id="PTHR33164">
    <property type="entry name" value="TRANSCRIPTIONAL REGULATOR, MARR FAMILY"/>
    <property type="match status" value="1"/>
</dbReference>
<name>A0ABX6P7Y4_9BURK</name>
<proteinExistence type="predicted"/>
<evidence type="ECO:0000256" key="1">
    <source>
        <dbReference type="ARBA" id="ARBA00023015"/>
    </source>
</evidence>
<gene>
    <name evidence="5" type="ORF">HK414_22980</name>
</gene>
<dbReference type="InterPro" id="IPR036390">
    <property type="entry name" value="WH_DNA-bd_sf"/>
</dbReference>
<keyword evidence="6" id="KW-1185">Reference proteome</keyword>
<evidence type="ECO:0000313" key="6">
    <source>
        <dbReference type="Proteomes" id="UP000500826"/>
    </source>
</evidence>
<feature type="domain" description="HTH marR-type" evidence="4">
    <location>
        <begin position="1"/>
        <end position="140"/>
    </location>
</feature>
<dbReference type="InterPro" id="IPR036388">
    <property type="entry name" value="WH-like_DNA-bd_sf"/>
</dbReference>
<evidence type="ECO:0000256" key="3">
    <source>
        <dbReference type="ARBA" id="ARBA00023163"/>
    </source>
</evidence>
<dbReference type="InterPro" id="IPR039422">
    <property type="entry name" value="MarR/SlyA-like"/>
</dbReference>
<organism evidence="5 6">
    <name type="scientific">Ramlibacter terrae</name>
    <dbReference type="NCBI Taxonomy" id="2732511"/>
    <lineage>
        <taxon>Bacteria</taxon>
        <taxon>Pseudomonadati</taxon>
        <taxon>Pseudomonadota</taxon>
        <taxon>Betaproteobacteria</taxon>
        <taxon>Burkholderiales</taxon>
        <taxon>Comamonadaceae</taxon>
        <taxon>Ramlibacter</taxon>
    </lineage>
</organism>
<dbReference type="PROSITE" id="PS01117">
    <property type="entry name" value="HTH_MARR_1"/>
    <property type="match status" value="1"/>
</dbReference>
<keyword evidence="3" id="KW-0804">Transcription</keyword>
<evidence type="ECO:0000313" key="5">
    <source>
        <dbReference type="EMBL" id="QJW85236.1"/>
    </source>
</evidence>
<dbReference type="Proteomes" id="UP000500826">
    <property type="component" value="Chromosome"/>
</dbReference>
<dbReference type="PROSITE" id="PS50995">
    <property type="entry name" value="HTH_MARR_2"/>
    <property type="match status" value="1"/>
</dbReference>
<dbReference type="InterPro" id="IPR023187">
    <property type="entry name" value="Tscrpt_reg_MarR-type_CS"/>
</dbReference>
<dbReference type="Gene3D" id="1.10.10.10">
    <property type="entry name" value="Winged helix-like DNA-binding domain superfamily/Winged helix DNA-binding domain"/>
    <property type="match status" value="1"/>
</dbReference>
<dbReference type="PRINTS" id="PR00598">
    <property type="entry name" value="HTHMARR"/>
</dbReference>
<dbReference type="SUPFAM" id="SSF46785">
    <property type="entry name" value="Winged helix' DNA-binding domain"/>
    <property type="match status" value="1"/>
</dbReference>
<keyword evidence="1" id="KW-0805">Transcription regulation</keyword>
<dbReference type="EMBL" id="CP053418">
    <property type="protein sequence ID" value="QJW85236.1"/>
    <property type="molecule type" value="Genomic_DNA"/>
</dbReference>
<accession>A0ABX6P7Y4</accession>
<protein>
    <submittedName>
        <fullName evidence="5">MarR family transcriptional regulator</fullName>
    </submittedName>
</protein>